<dbReference type="SUPFAM" id="SSF56968">
    <property type="entry name" value="Lipovitellin-phosvitin complex, beta-sheet shell regions"/>
    <property type="match status" value="2"/>
</dbReference>
<comment type="caution">
    <text evidence="5">Lacks conserved residue(s) required for the propagation of feature annotation.</text>
</comment>
<dbReference type="InterPro" id="IPR050733">
    <property type="entry name" value="Vitellogenin/Apolipophorin"/>
</dbReference>
<dbReference type="Gene3D" id="2.30.230.10">
    <property type="entry name" value="Lipovitellin, beta-sheet shell regions, chain A"/>
    <property type="match status" value="1"/>
</dbReference>
<dbReference type="InterPro" id="IPR015255">
    <property type="entry name" value="Vitellinogen_open_b-sht"/>
</dbReference>
<feature type="domain" description="Importin N-terminal" evidence="7">
    <location>
        <begin position="601"/>
        <end position="681"/>
    </location>
</feature>
<comment type="caution">
    <text evidence="10">The sequence shown here is derived from an EMBL/GenBank/DDBJ whole genome shotgun (WGS) entry which is preliminary data.</text>
</comment>
<dbReference type="SMART" id="SM00216">
    <property type="entry name" value="VWD"/>
    <property type="match status" value="1"/>
</dbReference>
<reference evidence="10" key="3">
    <citation type="submission" date="2023-05" db="EMBL/GenBank/DDBJ databases">
        <authorList>
            <person name="Smith C.H."/>
        </authorList>
    </citation>
    <scope>NUCLEOTIDE SEQUENCE</scope>
    <source>
        <strain evidence="10">CHS0354</strain>
        <tissue evidence="10">Mantle</tissue>
    </source>
</reference>
<dbReference type="PROSITE" id="PS51233">
    <property type="entry name" value="VWFD"/>
    <property type="match status" value="1"/>
</dbReference>
<dbReference type="Pfam" id="PF00094">
    <property type="entry name" value="VWD"/>
    <property type="match status" value="1"/>
</dbReference>
<keyword evidence="1" id="KW-0732">Signal</keyword>
<dbReference type="InterPro" id="IPR001846">
    <property type="entry name" value="VWF_type-D"/>
</dbReference>
<evidence type="ECO:0000256" key="4">
    <source>
        <dbReference type="ARBA" id="ARBA00023180"/>
    </source>
</evidence>
<keyword evidence="6" id="KW-0472">Membrane</keyword>
<dbReference type="InterPro" id="IPR015819">
    <property type="entry name" value="Lipid_transp_b-sht_shell"/>
</dbReference>
<gene>
    <name evidence="10" type="ORF">CHS0354_042208</name>
</gene>
<dbReference type="InterPro" id="IPR011030">
    <property type="entry name" value="Lipovitellin_superhlx_dom"/>
</dbReference>
<dbReference type="InterPro" id="IPR015817">
    <property type="entry name" value="Vitellinogen_open_b-sht_sub1"/>
</dbReference>
<dbReference type="InterPro" id="IPR015816">
    <property type="entry name" value="Vitellinogen_b-sht_N"/>
</dbReference>
<evidence type="ECO:0000313" key="10">
    <source>
        <dbReference type="EMBL" id="KAK3612682.1"/>
    </source>
</evidence>
<dbReference type="PANTHER" id="PTHR23345:SF15">
    <property type="entry name" value="VITELLOGENIN 1-RELATED"/>
    <property type="match status" value="1"/>
</dbReference>
<keyword evidence="4" id="KW-0325">Glycoprotein</keyword>
<dbReference type="Gene3D" id="2.20.50.20">
    <property type="entry name" value="Lipovitellin. Chain A, domain 3"/>
    <property type="match status" value="1"/>
</dbReference>
<evidence type="ECO:0000313" key="11">
    <source>
        <dbReference type="Proteomes" id="UP001195483"/>
    </source>
</evidence>
<evidence type="ECO:0000259" key="9">
    <source>
        <dbReference type="PROSITE" id="PS51233"/>
    </source>
</evidence>
<dbReference type="PANTHER" id="PTHR23345">
    <property type="entry name" value="VITELLOGENIN-RELATED"/>
    <property type="match status" value="1"/>
</dbReference>
<dbReference type="Pfam" id="PF09172">
    <property type="entry name" value="Vit_open_b-sht"/>
    <property type="match status" value="1"/>
</dbReference>
<dbReference type="GO" id="GO:0006886">
    <property type="term" value="P:intracellular protein transport"/>
    <property type="evidence" value="ECO:0007669"/>
    <property type="project" value="InterPro"/>
</dbReference>
<dbReference type="SMART" id="SM00638">
    <property type="entry name" value="LPD_N"/>
    <property type="match status" value="1"/>
</dbReference>
<dbReference type="Proteomes" id="UP001195483">
    <property type="component" value="Unassembled WGS sequence"/>
</dbReference>
<dbReference type="EMBL" id="JAEAOA010002353">
    <property type="protein sequence ID" value="KAK3612682.1"/>
    <property type="molecule type" value="Genomic_DNA"/>
</dbReference>
<dbReference type="PROSITE" id="PS51211">
    <property type="entry name" value="VITELLOGENIN"/>
    <property type="match status" value="1"/>
</dbReference>
<dbReference type="PROSITE" id="PS50166">
    <property type="entry name" value="IMPORTIN_B_NT"/>
    <property type="match status" value="1"/>
</dbReference>
<dbReference type="InterPro" id="IPR001747">
    <property type="entry name" value="Vitellogenin_N"/>
</dbReference>
<sequence>MDCSSQFWVDIKRWVPVLILTQSVTVSMMLLLLTGALVVGLAASQSNPMISYQVGKEYKYEYEGQVLTGLPRGSRIYSGTKVKCNAILQYKLSLSQVTMKLTNIHLYKRNGPVFEEYDPTSQMLPDKLFEEMTNSDMDIFVTELSRPVDFNYIRGHVSDIKTEKDDPYWSVNFKKGFLSLLEINFNERHSFEVQASIRSNSYSSDGTEKKFYRVMEESVVGECETTYMLDPAKSINENEGLFMTKVRNYNNCLMRPYYLHSIFDYDNCYECPEKKFDPMSSQSQVHYSIQGTSHQFLILGAVGESVHSFTAYNELGGSFVTFINQTMVFSDMMNIEEQISNIQSPKTHECGLVADMPEIKKQSWNPSSLVPDDSDLIEGYPYFDQRFVCEKVKELMKVYKEFTDKEVKEEAAVVYMELKRLLKIASRQTLVDLVNEFGSESFEQYTLHNILPYVGTYASVDILINSVLKEAIKPELAEFVLSVLGLYADPHVLTIKRVLDLLTGMTSWPTSMMKRTAWLNLGTMSHKMTKAMMDARKKLKEQLVLVQTILEQETRKNSREAFQSRQHKIEEKIHQAEQIYGKIKNEIVQTILILLHSGDRADKILALKTIGNAGFEDFIPELKKVVEDKTQPYTARLTAAYAFRRIIQYAKAEVKKIFMQRYFDNEDLDEIRMAGLQLIFKTEPTPSELELIAQSLWHETSENVGSFAYSILEELSNSTHPCESTLARNATIALRLAKRFEPSQFFSSFMQVHTYYSLWRVGSTMHSTIFYNPSEVSPRAAFFGFSLELLSHSNPMLEIGYVAKGLDSIMRAFMGPDSRSVQQPPTHFKTDRVLQDSSHHISSIKQKMKVSPREYEKYEGNILIKFFGNEIGYYELEEIWQLISSQGLVSWTKSTLNRILKYNRIFSFADHHKAILSEIGFPLRLIMDGFLVSKVTGNIETENVETSASQRAMRWNALVNLRKSGAKEMHWKMTCDAAIFMNGAVVKTKTHLDLPLKLKTDLDFSKRKFIVKADFPMEKQTLVSVESKPSTFFTVVSRKSSRYPYTCHECHPDIKEITVVEGAFLVPFNKEYGAYIFGHRLNITGTQVLTENQRGVVFFPFSGKQSFTLIHTPGLDPAPSYVLQFQYVIMPLGPKVHTEKQQRSKSGIWSWISPLFESEETQKRPTYDGSQTSANFKFIDIENEDMTLQRIIDFFGTRVKPLSSSITSGFVLRLAENTLDPKRQFQIVTLWQRDQGNRIHFFNTEVRRTPCPSYETEHWVKDTHVKLLFPRMEAKPSDLFVPAYHEEIQKKIHASIYSNGKVDHIWDLKGAISAQEAMFMKMMAQYMISDNIIESVMEHVIEHCTSPQMQELRMVIYQLRKISTEVRKVQQQTKDLAKSQSIVTKIRSIIEMVRKIQDVLSRHVQTGVTASDHQIDEAPTIHYAILKHHKITADLKEVARRIQAVAPQDIKKEIQSAVQQQEQVGKDIRQSYEQAVTSRHNLERQRIQTHLSHDYHSLYRSLQDIEIQMNDLASKLRQHKEQIAKSVSSSSSPSAIEAASTQVEQIVQCGKRLKEQVDKAMEKSALEKMLRVKVFEVVLQQEEAVQGIADIIVSYHKIQKPSYSGYNPIRLSCQMEQMKQQSKWLAMHVGVSVSHEQELMSIAWFASSKDNDTLRELQAAEILQIRALENLESSNDRCKPGQEEEPTSQMVQMAAAVSEEAWSKIKKVVQDMEFESNWKRQVIKTYRILARQVVLAAEVKRAATEKFFCRTAKESSDAKVAEQIKKTADHIIQEVTAMQVQVASVIEGASPRSSARSVQSYESLLSESKGTAWRRKQWHAELQDEPKESQSFSSIDEDTEPVPDELFCLLKGVYGPESQMNSQYSMKIMGRKSLEQLMWEEDQWSPLKQDPLVRQYLSEKQDGQEQATPSYQSIWKELNTLRHMHIVFTYEKENVDEILRYASWMYQEYMKAQWYHHVSFVFPDASSKENMVEFTSEFRRNNRQLDMNLRTPYETDIFRGLNIPPAVTHWLNSIYPTSILETIIFAMTNEGSRHGRCTVNAESVYTFDGAVISIPMEQSSSCETVLAMDCSDHSSFLVSSKPNPQDPKSRHITIRTMHTHVETTAQSGKAIVNGQEIILQDGETHRAGSADEEVRLERNMEGMVISVPVLDLVVVTDGQQTIIEVSKWLKSRTCGICGNNDGQKSNEGQDPQQRQCSHDAALSASYLIPDDSCNAHQLQTHARVEEFCRSSDECSPLYQNKVLEQEISGEQKVCFSIEPVKKCPSPCKATGSISYHKGIHCLDTRSPQARKLKQDSKFRPLDELKHKTVSQYIYIDEPTSCVRDTVK</sequence>
<dbReference type="GO" id="GO:0031267">
    <property type="term" value="F:small GTPase binding"/>
    <property type="evidence" value="ECO:0007669"/>
    <property type="project" value="InterPro"/>
</dbReference>
<evidence type="ECO:0000256" key="6">
    <source>
        <dbReference type="SAM" id="Phobius"/>
    </source>
</evidence>
<evidence type="ECO:0000256" key="5">
    <source>
        <dbReference type="PROSITE-ProRule" id="PRU00557"/>
    </source>
</evidence>
<dbReference type="Gene3D" id="1.25.10.20">
    <property type="entry name" value="Vitellinogen, superhelical"/>
    <property type="match status" value="1"/>
</dbReference>
<keyword evidence="3 5" id="KW-1015">Disulfide bond</keyword>
<organism evidence="10 11">
    <name type="scientific">Potamilus streckersoni</name>
    <dbReference type="NCBI Taxonomy" id="2493646"/>
    <lineage>
        <taxon>Eukaryota</taxon>
        <taxon>Metazoa</taxon>
        <taxon>Spiralia</taxon>
        <taxon>Lophotrochozoa</taxon>
        <taxon>Mollusca</taxon>
        <taxon>Bivalvia</taxon>
        <taxon>Autobranchia</taxon>
        <taxon>Heteroconchia</taxon>
        <taxon>Palaeoheterodonta</taxon>
        <taxon>Unionida</taxon>
        <taxon>Unionoidea</taxon>
        <taxon>Unionidae</taxon>
        <taxon>Ambleminae</taxon>
        <taxon>Lampsilini</taxon>
        <taxon>Potamilus</taxon>
    </lineage>
</organism>
<evidence type="ECO:0000256" key="2">
    <source>
        <dbReference type="ARBA" id="ARBA00022761"/>
    </source>
</evidence>
<dbReference type="InterPro" id="IPR001494">
    <property type="entry name" value="Importin-beta_N"/>
</dbReference>
<feature type="domain" description="VWFD" evidence="9">
    <location>
        <begin position="2035"/>
        <end position="2214"/>
    </location>
</feature>
<evidence type="ECO:0000256" key="3">
    <source>
        <dbReference type="ARBA" id="ARBA00023157"/>
    </source>
</evidence>
<dbReference type="Gene3D" id="2.20.80.10">
    <property type="entry name" value="Lipovitellin-phosvitin complex, chain A, domain 4"/>
    <property type="match status" value="1"/>
</dbReference>
<feature type="disulfide bond" evidence="5">
    <location>
        <begin position="268"/>
        <end position="271"/>
    </location>
</feature>
<evidence type="ECO:0000259" key="7">
    <source>
        <dbReference type="PROSITE" id="PS50166"/>
    </source>
</evidence>
<reference evidence="10" key="2">
    <citation type="journal article" date="2021" name="Genome Biol. Evol.">
        <title>Developing a high-quality reference genome for a parasitic bivalve with doubly uniparental inheritance (Bivalvia: Unionida).</title>
        <authorList>
            <person name="Smith C.H."/>
        </authorList>
    </citation>
    <scope>NUCLEOTIDE SEQUENCE</scope>
    <source>
        <strain evidence="10">CHS0354</strain>
        <tissue evidence="10">Mantle</tissue>
    </source>
</reference>
<evidence type="ECO:0008006" key="12">
    <source>
        <dbReference type="Google" id="ProtNLM"/>
    </source>
</evidence>
<feature type="domain" description="Vitellogenin" evidence="8">
    <location>
        <begin position="52"/>
        <end position="781"/>
    </location>
</feature>
<keyword evidence="11" id="KW-1185">Reference proteome</keyword>
<proteinExistence type="predicted"/>
<dbReference type="SUPFAM" id="SSF48431">
    <property type="entry name" value="Lipovitellin-phosvitin complex, superhelical domain"/>
    <property type="match status" value="1"/>
</dbReference>
<dbReference type="GO" id="GO:0005319">
    <property type="term" value="F:lipid transporter activity"/>
    <property type="evidence" value="ECO:0007669"/>
    <property type="project" value="InterPro"/>
</dbReference>
<evidence type="ECO:0000259" key="8">
    <source>
        <dbReference type="PROSITE" id="PS51211"/>
    </source>
</evidence>
<reference evidence="10" key="1">
    <citation type="journal article" date="2021" name="Genome Biol. Evol.">
        <title>A High-Quality Reference Genome for a Parasitic Bivalve with Doubly Uniparental Inheritance (Bivalvia: Unionida).</title>
        <authorList>
            <person name="Smith C.H."/>
        </authorList>
    </citation>
    <scope>NUCLEOTIDE SEQUENCE</scope>
    <source>
        <strain evidence="10">CHS0354</strain>
    </source>
</reference>
<dbReference type="Pfam" id="PF01347">
    <property type="entry name" value="Vitellogenin_N"/>
    <property type="match status" value="1"/>
</dbReference>
<dbReference type="GO" id="GO:0045735">
    <property type="term" value="F:nutrient reservoir activity"/>
    <property type="evidence" value="ECO:0007669"/>
    <property type="project" value="UniProtKB-KW"/>
</dbReference>
<accession>A0AAE0TLH5</accession>
<evidence type="ECO:0000256" key="1">
    <source>
        <dbReference type="ARBA" id="ARBA00022729"/>
    </source>
</evidence>
<keyword evidence="2" id="KW-0758">Storage protein</keyword>
<keyword evidence="6" id="KW-0812">Transmembrane</keyword>
<name>A0AAE0TLH5_9BIVA</name>
<keyword evidence="6" id="KW-1133">Transmembrane helix</keyword>
<protein>
    <recommendedName>
        <fullName evidence="12">Vitellogenin</fullName>
    </recommendedName>
</protein>
<dbReference type="SMART" id="SM01169">
    <property type="entry name" value="DUF1943"/>
    <property type="match status" value="1"/>
</dbReference>
<feature type="transmembrane region" description="Helical" evidence="6">
    <location>
        <begin position="14"/>
        <end position="43"/>
    </location>
</feature>